<evidence type="ECO:0000313" key="2">
    <source>
        <dbReference type="Proteomes" id="UP000218811"/>
    </source>
</evidence>
<dbReference type="AlphaFoldDB" id="A0A2H3K199"/>
<evidence type="ECO:0000313" key="1">
    <source>
        <dbReference type="EMBL" id="PCH44949.1"/>
    </source>
</evidence>
<dbReference type="Proteomes" id="UP000218811">
    <property type="component" value="Unassembled WGS sequence"/>
</dbReference>
<accession>A0A2H3K199</accession>
<name>A0A2H3K199_WOLCO</name>
<keyword evidence="2" id="KW-1185">Reference proteome</keyword>
<reference evidence="1 2" key="1">
    <citation type="journal article" date="2012" name="Science">
        <title>The Paleozoic origin of enzymatic lignin decomposition reconstructed from 31 fungal genomes.</title>
        <authorList>
            <person name="Floudas D."/>
            <person name="Binder M."/>
            <person name="Riley R."/>
            <person name="Barry K."/>
            <person name="Blanchette R.A."/>
            <person name="Henrissat B."/>
            <person name="Martinez A.T."/>
            <person name="Otillar R."/>
            <person name="Spatafora J.W."/>
            <person name="Yadav J.S."/>
            <person name="Aerts A."/>
            <person name="Benoit I."/>
            <person name="Boyd A."/>
            <person name="Carlson A."/>
            <person name="Copeland A."/>
            <person name="Coutinho P.M."/>
            <person name="de Vries R.P."/>
            <person name="Ferreira P."/>
            <person name="Findley K."/>
            <person name="Foster B."/>
            <person name="Gaskell J."/>
            <person name="Glotzer D."/>
            <person name="Gorecki P."/>
            <person name="Heitman J."/>
            <person name="Hesse C."/>
            <person name="Hori C."/>
            <person name="Igarashi K."/>
            <person name="Jurgens J.A."/>
            <person name="Kallen N."/>
            <person name="Kersten P."/>
            <person name="Kohler A."/>
            <person name="Kuees U."/>
            <person name="Kumar T.K.A."/>
            <person name="Kuo A."/>
            <person name="LaButti K."/>
            <person name="Larrondo L.F."/>
            <person name="Lindquist E."/>
            <person name="Ling A."/>
            <person name="Lombard V."/>
            <person name="Lucas S."/>
            <person name="Lundell T."/>
            <person name="Martin R."/>
            <person name="McLaughlin D.J."/>
            <person name="Morgenstern I."/>
            <person name="Morin E."/>
            <person name="Murat C."/>
            <person name="Nagy L.G."/>
            <person name="Nolan M."/>
            <person name="Ohm R.A."/>
            <person name="Patyshakuliyeva A."/>
            <person name="Rokas A."/>
            <person name="Ruiz-Duenas F.J."/>
            <person name="Sabat G."/>
            <person name="Salamov A."/>
            <person name="Samejima M."/>
            <person name="Schmutz J."/>
            <person name="Slot J.C."/>
            <person name="St John F."/>
            <person name="Stenlid J."/>
            <person name="Sun H."/>
            <person name="Sun S."/>
            <person name="Syed K."/>
            <person name="Tsang A."/>
            <person name="Wiebenga A."/>
            <person name="Young D."/>
            <person name="Pisabarro A."/>
            <person name="Eastwood D.C."/>
            <person name="Martin F."/>
            <person name="Cullen D."/>
            <person name="Grigoriev I.V."/>
            <person name="Hibbett D.S."/>
        </authorList>
    </citation>
    <scope>NUCLEOTIDE SEQUENCE [LARGE SCALE GENOMIC DNA]</scope>
    <source>
        <strain evidence="1 2">MD-104</strain>
    </source>
</reference>
<feature type="non-terminal residue" evidence="1">
    <location>
        <position position="177"/>
    </location>
</feature>
<protein>
    <submittedName>
        <fullName evidence="1">Uncharacterized protein</fullName>
    </submittedName>
</protein>
<organism evidence="1 2">
    <name type="scientific">Wolfiporia cocos (strain MD-104)</name>
    <name type="common">Brown rot fungus</name>
    <dbReference type="NCBI Taxonomy" id="742152"/>
    <lineage>
        <taxon>Eukaryota</taxon>
        <taxon>Fungi</taxon>
        <taxon>Dikarya</taxon>
        <taxon>Basidiomycota</taxon>
        <taxon>Agaricomycotina</taxon>
        <taxon>Agaricomycetes</taxon>
        <taxon>Polyporales</taxon>
        <taxon>Phaeolaceae</taxon>
        <taxon>Wolfiporia</taxon>
    </lineage>
</organism>
<proteinExistence type="predicted"/>
<sequence length="177" mass="20040">MFELKKKARNDGIQVRLQALTSRKMARNFGSELWRVETTRKKSDFDIIFGNDCKASYSVNEGPDIDSEYRDTQQAQYDPVDDILNYILENSSVTSAIADTDDFASILQLAGAMDITHALRDLSPKIIIKKPESTGRISLEQFHGMHTASHSKCSALNRRRSYGILQHREKNPGRSCN</sequence>
<dbReference type="EMBL" id="KB468168">
    <property type="protein sequence ID" value="PCH44949.1"/>
    <property type="molecule type" value="Genomic_DNA"/>
</dbReference>
<gene>
    <name evidence="1" type="ORF">WOLCODRAFT_165513</name>
</gene>